<evidence type="ECO:0000313" key="2">
    <source>
        <dbReference type="EMBL" id="KIJ13787.1"/>
    </source>
</evidence>
<feature type="compositionally biased region" description="Basic and acidic residues" evidence="1">
    <location>
        <begin position="79"/>
        <end position="91"/>
    </location>
</feature>
<sequence length="126" mass="13618">MSDILSAQHAPAMKVGGRRLSINSRSKPHATSGALPTNATDQAENTDYPRPTAQGAGEEHPPPHNEEEAPKKEKKHGHGSHDQSRLKESGYRKVGATMPSKDHLTSEHCFGARGRVVQPTGRVLDI</sequence>
<evidence type="ECO:0000256" key="1">
    <source>
        <dbReference type="SAM" id="MobiDB-lite"/>
    </source>
</evidence>
<keyword evidence="3" id="KW-1185">Reference proteome</keyword>
<gene>
    <name evidence="2" type="ORF">PAXINDRAFT_100481</name>
</gene>
<accession>A0A0C9U2H6</accession>
<dbReference type="HOGENOM" id="CLU_141751_0_0_1"/>
<reference evidence="3" key="2">
    <citation type="submission" date="2015-01" db="EMBL/GenBank/DDBJ databases">
        <title>Evolutionary Origins and Diversification of the Mycorrhizal Mutualists.</title>
        <authorList>
            <consortium name="DOE Joint Genome Institute"/>
            <consortium name="Mycorrhizal Genomics Consortium"/>
            <person name="Kohler A."/>
            <person name="Kuo A."/>
            <person name="Nagy L.G."/>
            <person name="Floudas D."/>
            <person name="Copeland A."/>
            <person name="Barry K.W."/>
            <person name="Cichocki N."/>
            <person name="Veneault-Fourrey C."/>
            <person name="LaButti K."/>
            <person name="Lindquist E.A."/>
            <person name="Lipzen A."/>
            <person name="Lundell T."/>
            <person name="Morin E."/>
            <person name="Murat C."/>
            <person name="Riley R."/>
            <person name="Ohm R."/>
            <person name="Sun H."/>
            <person name="Tunlid A."/>
            <person name="Henrissat B."/>
            <person name="Grigoriev I.V."/>
            <person name="Hibbett D.S."/>
            <person name="Martin F."/>
        </authorList>
    </citation>
    <scope>NUCLEOTIDE SEQUENCE [LARGE SCALE GENOMIC DNA]</scope>
    <source>
        <strain evidence="3">ATCC 200175</strain>
    </source>
</reference>
<feature type="compositionally biased region" description="Basic and acidic residues" evidence="1">
    <location>
        <begin position="57"/>
        <end position="71"/>
    </location>
</feature>
<dbReference type="AlphaFoldDB" id="A0A0C9U2H6"/>
<evidence type="ECO:0000313" key="3">
    <source>
        <dbReference type="Proteomes" id="UP000053647"/>
    </source>
</evidence>
<dbReference type="OrthoDB" id="3228420at2759"/>
<reference evidence="2 3" key="1">
    <citation type="submission" date="2014-06" db="EMBL/GenBank/DDBJ databases">
        <authorList>
            <consortium name="DOE Joint Genome Institute"/>
            <person name="Kuo A."/>
            <person name="Kohler A."/>
            <person name="Nagy L.G."/>
            <person name="Floudas D."/>
            <person name="Copeland A."/>
            <person name="Barry K.W."/>
            <person name="Cichocki N."/>
            <person name="Veneault-Fourrey C."/>
            <person name="LaButti K."/>
            <person name="Lindquist E.A."/>
            <person name="Lipzen A."/>
            <person name="Lundell T."/>
            <person name="Morin E."/>
            <person name="Murat C."/>
            <person name="Sun H."/>
            <person name="Tunlid A."/>
            <person name="Henrissat B."/>
            <person name="Grigoriev I.V."/>
            <person name="Hibbett D.S."/>
            <person name="Martin F."/>
            <person name="Nordberg H.P."/>
            <person name="Cantor M.N."/>
            <person name="Hua S.X."/>
        </authorList>
    </citation>
    <scope>NUCLEOTIDE SEQUENCE [LARGE SCALE GENOMIC DNA]</scope>
    <source>
        <strain evidence="2 3">ATCC 200175</strain>
    </source>
</reference>
<feature type="region of interest" description="Disordered" evidence="1">
    <location>
        <begin position="1"/>
        <end position="106"/>
    </location>
</feature>
<proteinExistence type="predicted"/>
<feature type="compositionally biased region" description="Polar residues" evidence="1">
    <location>
        <begin position="34"/>
        <end position="45"/>
    </location>
</feature>
<name>A0A0C9U2H6_PAXIN</name>
<protein>
    <submittedName>
        <fullName evidence="2">Uncharacterized protein</fullName>
    </submittedName>
</protein>
<organism evidence="2 3">
    <name type="scientific">Paxillus involutus ATCC 200175</name>
    <dbReference type="NCBI Taxonomy" id="664439"/>
    <lineage>
        <taxon>Eukaryota</taxon>
        <taxon>Fungi</taxon>
        <taxon>Dikarya</taxon>
        <taxon>Basidiomycota</taxon>
        <taxon>Agaricomycotina</taxon>
        <taxon>Agaricomycetes</taxon>
        <taxon>Agaricomycetidae</taxon>
        <taxon>Boletales</taxon>
        <taxon>Paxilineae</taxon>
        <taxon>Paxillaceae</taxon>
        <taxon>Paxillus</taxon>
    </lineage>
</organism>
<dbReference type="Proteomes" id="UP000053647">
    <property type="component" value="Unassembled WGS sequence"/>
</dbReference>
<dbReference type="EMBL" id="KN819348">
    <property type="protein sequence ID" value="KIJ13787.1"/>
    <property type="molecule type" value="Genomic_DNA"/>
</dbReference>